<dbReference type="AlphaFoldDB" id="W9GS47"/>
<feature type="transmembrane region" description="Helical" evidence="6">
    <location>
        <begin position="441"/>
        <end position="460"/>
    </location>
</feature>
<feature type="transmembrane region" description="Helical" evidence="6">
    <location>
        <begin position="415"/>
        <end position="435"/>
    </location>
</feature>
<dbReference type="Proteomes" id="UP000019494">
    <property type="component" value="Unassembled WGS sequence"/>
</dbReference>
<reference evidence="10" key="1">
    <citation type="submission" date="2013-08" db="EMBL/GenBank/DDBJ databases">
        <title>Intrasporangium oryzae NRRL B-24470.</title>
        <authorList>
            <person name="Liu H."/>
            <person name="Wang G."/>
        </authorList>
    </citation>
    <scope>NUCLEOTIDE SEQUENCE [LARGE SCALE GENOMIC DNA]</scope>
    <source>
        <strain evidence="10">Q5-1</strain>
    </source>
</reference>
<evidence type="ECO:0000256" key="4">
    <source>
        <dbReference type="ARBA" id="ARBA00022989"/>
    </source>
</evidence>
<evidence type="ECO:0000259" key="8">
    <source>
        <dbReference type="PROSITE" id="PS50234"/>
    </source>
</evidence>
<dbReference type="EMBL" id="AWQS01000007">
    <property type="protein sequence ID" value="EWT07633.1"/>
    <property type="molecule type" value="Genomic_DNA"/>
</dbReference>
<keyword evidence="4 6" id="KW-1133">Transmembrane helix</keyword>
<keyword evidence="3 6" id="KW-0812">Transmembrane</keyword>
<keyword evidence="5 6" id="KW-0472">Membrane</keyword>
<organism evidence="9 10">
    <name type="scientific">Intrasporangium chromatireducens Q5-1</name>
    <dbReference type="NCBI Taxonomy" id="584657"/>
    <lineage>
        <taxon>Bacteria</taxon>
        <taxon>Bacillati</taxon>
        <taxon>Actinomycetota</taxon>
        <taxon>Actinomycetes</taxon>
        <taxon>Micrococcales</taxon>
        <taxon>Intrasporangiaceae</taxon>
        <taxon>Intrasporangium</taxon>
    </lineage>
</organism>
<dbReference type="PANTHER" id="PTHR35007:SF1">
    <property type="entry name" value="PILUS ASSEMBLY PROTEIN"/>
    <property type="match status" value="1"/>
</dbReference>
<dbReference type="InterPro" id="IPR002035">
    <property type="entry name" value="VWF_A"/>
</dbReference>
<keyword evidence="7" id="KW-0732">Signal</keyword>
<proteinExistence type="predicted"/>
<dbReference type="PANTHER" id="PTHR35007">
    <property type="entry name" value="INTEGRAL MEMBRANE PROTEIN-RELATED"/>
    <property type="match status" value="1"/>
</dbReference>
<dbReference type="SMART" id="SM00327">
    <property type="entry name" value="VWA"/>
    <property type="match status" value="1"/>
</dbReference>
<evidence type="ECO:0000313" key="9">
    <source>
        <dbReference type="EMBL" id="EWT07633.1"/>
    </source>
</evidence>
<accession>W9GS47</accession>
<dbReference type="InterPro" id="IPR036465">
    <property type="entry name" value="vWFA_dom_sf"/>
</dbReference>
<feature type="transmembrane region" description="Helical" evidence="6">
    <location>
        <begin position="321"/>
        <end position="342"/>
    </location>
</feature>
<evidence type="ECO:0000256" key="6">
    <source>
        <dbReference type="SAM" id="Phobius"/>
    </source>
</evidence>
<feature type="domain" description="VWFA" evidence="8">
    <location>
        <begin position="79"/>
        <end position="246"/>
    </location>
</feature>
<comment type="subcellular location">
    <subcellularLocation>
        <location evidence="1">Cell membrane</location>
        <topology evidence="1">Multi-pass membrane protein</topology>
    </subcellularLocation>
</comment>
<evidence type="ECO:0000256" key="5">
    <source>
        <dbReference type="ARBA" id="ARBA00023136"/>
    </source>
</evidence>
<evidence type="ECO:0000256" key="2">
    <source>
        <dbReference type="ARBA" id="ARBA00022475"/>
    </source>
</evidence>
<dbReference type="Gene3D" id="1.20.81.30">
    <property type="entry name" value="Type II secretion system (T2SS), domain F"/>
    <property type="match status" value="1"/>
</dbReference>
<keyword evidence="10" id="KW-1185">Reference proteome</keyword>
<evidence type="ECO:0000256" key="3">
    <source>
        <dbReference type="ARBA" id="ARBA00022692"/>
    </source>
</evidence>
<dbReference type="Gene3D" id="3.40.50.410">
    <property type="entry name" value="von Willebrand factor, type A domain"/>
    <property type="match status" value="1"/>
</dbReference>
<evidence type="ECO:0000256" key="1">
    <source>
        <dbReference type="ARBA" id="ARBA00004651"/>
    </source>
</evidence>
<gene>
    <name evidence="9" type="ORF">N864_03355</name>
</gene>
<dbReference type="Pfam" id="PF00482">
    <property type="entry name" value="T2SSF"/>
    <property type="match status" value="1"/>
</dbReference>
<sequence length="642" mass="66538">MLAVGASAGLLLGTASAASADSAPIVSISDVKTSGSTVQGVLTFRSAGVVQVDEGTFVAAIDGKATPASITKATHIDRTAMLVIDTSGSMGAPGMATVRAATKSYLQEAPADVRIGVVTFADTAGVDLKPTENRSAVQRVVNGLASRGDTSLYAAVQDAVAALGTEGDRSIVLLSDGGDTVSKNRQAELGRTTEAVRKAGIRVDVVRFRTNDPDASAALSQFAGASGGSVIAADNAEAVGAAFQTAARALKSQAAFQIQLPAPLGGAHAIRLSGTVQGQPFSISQKVDFGAAAAVPTPQTPRGSPSVASPPSNLAMAPSRMPWIASSILGVAIFLLAFGILTPKLQTRRERRLATIEAYVAPIPVMSRSETKGHPAPLSEQLVDLGERAMKGRKSTARTLELINRADLPLKAGEWFVLTVIAVVVGAALGAILAGTPALGLPLGAILGAVLPQLTLRILASRRASAFERVLPQSLLLVSTGLKSGFGLPQALDSLSRDGAEPVAKEVSRALAETRIGTDIADALDHVTERMGSKAMSMAVMAIRIQREVGGNLAETLETTAHTLREREALYRQVRTLSAEGRLSSYILIGLPIGLFFYMLGVNYGYVSLLWTTGIGLGMLAGGIIMLGLGIVWMRKVVRIEV</sequence>
<dbReference type="Pfam" id="PF13519">
    <property type="entry name" value="VWA_2"/>
    <property type="match status" value="1"/>
</dbReference>
<dbReference type="OrthoDB" id="597333at2"/>
<comment type="caution">
    <text evidence="9">The sequence shown here is derived from an EMBL/GenBank/DDBJ whole genome shotgun (WGS) entry which is preliminary data.</text>
</comment>
<dbReference type="SUPFAM" id="SSF53300">
    <property type="entry name" value="vWA-like"/>
    <property type="match status" value="1"/>
</dbReference>
<dbReference type="PROSITE" id="PS50234">
    <property type="entry name" value="VWFA"/>
    <property type="match status" value="1"/>
</dbReference>
<keyword evidence="2" id="KW-1003">Cell membrane</keyword>
<feature type="transmembrane region" description="Helical" evidence="6">
    <location>
        <begin position="608"/>
        <end position="633"/>
    </location>
</feature>
<feature type="signal peptide" evidence="7">
    <location>
        <begin position="1"/>
        <end position="20"/>
    </location>
</feature>
<feature type="chain" id="PRO_5004924631" evidence="7">
    <location>
        <begin position="21"/>
        <end position="642"/>
    </location>
</feature>
<evidence type="ECO:0000256" key="7">
    <source>
        <dbReference type="SAM" id="SignalP"/>
    </source>
</evidence>
<dbReference type="GO" id="GO:0005886">
    <property type="term" value="C:plasma membrane"/>
    <property type="evidence" value="ECO:0007669"/>
    <property type="project" value="UniProtKB-SubCell"/>
</dbReference>
<dbReference type="InterPro" id="IPR018076">
    <property type="entry name" value="T2SS_GspF_dom"/>
</dbReference>
<name>W9GS47_9MICO</name>
<evidence type="ECO:0000313" key="10">
    <source>
        <dbReference type="Proteomes" id="UP000019494"/>
    </source>
</evidence>
<dbReference type="PATRIC" id="fig|584657.3.peg.380"/>
<dbReference type="InterPro" id="IPR042094">
    <property type="entry name" value="T2SS_GspF_sf"/>
</dbReference>
<feature type="transmembrane region" description="Helical" evidence="6">
    <location>
        <begin position="583"/>
        <end position="602"/>
    </location>
</feature>
<protein>
    <submittedName>
        <fullName evidence="9">Type II secretion system protein F</fullName>
    </submittedName>
</protein>